<feature type="non-terminal residue" evidence="1">
    <location>
        <position position="178"/>
    </location>
</feature>
<keyword evidence="2" id="KW-1185">Reference proteome</keyword>
<dbReference type="AlphaFoldDB" id="A0A9P0VPC4"/>
<dbReference type="Proteomes" id="UP001152888">
    <property type="component" value="Unassembled WGS sequence"/>
</dbReference>
<accession>A0A9P0VPC4</accession>
<proteinExistence type="predicted"/>
<dbReference type="PANTHER" id="PTHR45913:SF5">
    <property type="entry name" value="GENERAL TRANSCRIPTION FACTOR II-I REPEAT DOMAIN-CONTAINING PROTEIN 2A-LIKE PROTEIN"/>
    <property type="match status" value="1"/>
</dbReference>
<dbReference type="PANTHER" id="PTHR45913">
    <property type="entry name" value="EPM2A-INTERACTING PROTEIN 1"/>
    <property type="match status" value="1"/>
</dbReference>
<name>A0A9P0VPC4_ACAOB</name>
<protein>
    <submittedName>
        <fullName evidence="1">Uncharacterized protein</fullName>
    </submittedName>
</protein>
<dbReference type="EMBL" id="CAKOFQ010009047">
    <property type="protein sequence ID" value="CAH2016901.1"/>
    <property type="molecule type" value="Genomic_DNA"/>
</dbReference>
<reference evidence="1" key="1">
    <citation type="submission" date="2022-03" db="EMBL/GenBank/DDBJ databases">
        <authorList>
            <person name="Sayadi A."/>
        </authorList>
    </citation>
    <scope>NUCLEOTIDE SEQUENCE</scope>
</reference>
<dbReference type="OrthoDB" id="10059918at2759"/>
<organism evidence="1 2">
    <name type="scientific">Acanthoscelides obtectus</name>
    <name type="common">Bean weevil</name>
    <name type="synonym">Bruchus obtectus</name>
    <dbReference type="NCBI Taxonomy" id="200917"/>
    <lineage>
        <taxon>Eukaryota</taxon>
        <taxon>Metazoa</taxon>
        <taxon>Ecdysozoa</taxon>
        <taxon>Arthropoda</taxon>
        <taxon>Hexapoda</taxon>
        <taxon>Insecta</taxon>
        <taxon>Pterygota</taxon>
        <taxon>Neoptera</taxon>
        <taxon>Endopterygota</taxon>
        <taxon>Coleoptera</taxon>
        <taxon>Polyphaga</taxon>
        <taxon>Cucujiformia</taxon>
        <taxon>Chrysomeloidea</taxon>
        <taxon>Chrysomelidae</taxon>
        <taxon>Bruchinae</taxon>
        <taxon>Bruchini</taxon>
        <taxon>Acanthoscelides</taxon>
    </lineage>
</organism>
<gene>
    <name evidence="1" type="ORF">ACAOBT_LOCUS35672</name>
</gene>
<comment type="caution">
    <text evidence="1">The sequence shown here is derived from an EMBL/GenBank/DDBJ whole genome shotgun (WGS) entry which is preliminary data.</text>
</comment>
<sequence>RISRGRVLKHYEIISAIVQFFNQRDEPITELENSIWRRDFGFLVDITEKLIELNLQLRGRYKELAEMISDIKAFVNKPEFWEQNLIDGDTRHFPVLSAKISQSPLEPYDSKCHMVATEPGSAHSAAEVEGGMTFEKIKQTLSSSLLTAQDKGNTDRRDFHAEISVYFIAISSNLRDIS</sequence>
<evidence type="ECO:0000313" key="2">
    <source>
        <dbReference type="Proteomes" id="UP001152888"/>
    </source>
</evidence>
<evidence type="ECO:0000313" key="1">
    <source>
        <dbReference type="EMBL" id="CAH2016901.1"/>
    </source>
</evidence>